<gene>
    <name evidence="1" type="ORF">DVG78_20650</name>
</gene>
<comment type="caution">
    <text evidence="1">The sequence shown here is derived from an EMBL/GenBank/DDBJ whole genome shotgun (WGS) entry which is preliminary data.</text>
</comment>
<dbReference type="EMBL" id="QPIW01000020">
    <property type="protein sequence ID" value="RDB03993.1"/>
    <property type="molecule type" value="Genomic_DNA"/>
</dbReference>
<organism evidence="1 2">
    <name type="scientific">Runella aurantiaca</name>
    <dbReference type="NCBI Taxonomy" id="2282308"/>
    <lineage>
        <taxon>Bacteria</taxon>
        <taxon>Pseudomonadati</taxon>
        <taxon>Bacteroidota</taxon>
        <taxon>Cytophagia</taxon>
        <taxon>Cytophagales</taxon>
        <taxon>Spirosomataceae</taxon>
        <taxon>Runella</taxon>
    </lineage>
</organism>
<reference evidence="1 2" key="1">
    <citation type="submission" date="2018-07" db="EMBL/GenBank/DDBJ databases">
        <title>Genome analysis of Runella aurantiaca.</title>
        <authorList>
            <person name="Yang X."/>
        </authorList>
    </citation>
    <scope>NUCLEOTIDE SEQUENCE [LARGE SCALE GENOMIC DNA]</scope>
    <source>
        <strain evidence="1 2">YX9</strain>
    </source>
</reference>
<dbReference type="Proteomes" id="UP000253141">
    <property type="component" value="Unassembled WGS sequence"/>
</dbReference>
<evidence type="ECO:0000313" key="2">
    <source>
        <dbReference type="Proteomes" id="UP000253141"/>
    </source>
</evidence>
<evidence type="ECO:0000313" key="1">
    <source>
        <dbReference type="EMBL" id="RDB03993.1"/>
    </source>
</evidence>
<accession>A0A369I8Z5</accession>
<proteinExistence type="predicted"/>
<dbReference type="AlphaFoldDB" id="A0A369I8Z5"/>
<sequence length="407" mass="46320">MELDLKPDTSLLGKYSFYVQSVEDVRRDRLSIGFIRSDSTGRYFFADLKGGLVPSLENFLKYSIKMDEVSFSIVLAITKLKINEYKTEYGEKGRIDLGLVWIEPDSIRKNILYESNQSIEIEGNDVTPFWLEIIKAGIRTGCIEFDSLYRHHKLPVPKTLQSFDELILTADPPAVTIQNPELHISTASQLNEGIYTNWNEMATNSPSNKSKFTYTLSSGVLIELYNEKDQRITKAFGFSIDNKLYVNKKRYIQKEGYARVVEVGRYLAWYDDINGAPLIKDPLYKNSTKPVLMAYPSSLSKTMSSFALQRVFTKALPTGASALLGVAGGIAFIVAIERNALECIIMDTETGAVLPLNTVQFQNLIRQDEVLWKDFQENNSKIRRAQKQIEWIKKFNQRNPLVNISSK</sequence>
<keyword evidence="2" id="KW-1185">Reference proteome</keyword>
<protein>
    <submittedName>
        <fullName evidence="1">Uncharacterized protein</fullName>
    </submittedName>
</protein>
<name>A0A369I8Z5_9BACT</name>